<sequence>MDGLSVNLPASVARKNFYTMLDEVNEKLKRFTISLRGKVKAVVIHPDEVESWRETIELMGDKKLMWELKQSQAQFKRGDYVTEEELLKKLGLNLKTT</sequence>
<dbReference type="STRING" id="1618369.UV54_C0026G0003"/>
<protein>
    <recommendedName>
        <fullName evidence="2">Antitoxin</fullName>
    </recommendedName>
</protein>
<evidence type="ECO:0000256" key="1">
    <source>
        <dbReference type="ARBA" id="ARBA00009981"/>
    </source>
</evidence>
<evidence type="ECO:0000313" key="3">
    <source>
        <dbReference type="EMBL" id="KKS79895.1"/>
    </source>
</evidence>
<dbReference type="EMBL" id="LCEW01000026">
    <property type="protein sequence ID" value="KKS79895.1"/>
    <property type="molecule type" value="Genomic_DNA"/>
</dbReference>
<gene>
    <name evidence="3" type="ORF">UV54_C0026G0003</name>
</gene>
<dbReference type="Proteomes" id="UP000034213">
    <property type="component" value="Unassembled WGS sequence"/>
</dbReference>
<evidence type="ECO:0000256" key="2">
    <source>
        <dbReference type="RuleBase" id="RU362080"/>
    </source>
</evidence>
<name>A0A0G1C2J6_9BACT</name>
<dbReference type="AlphaFoldDB" id="A0A0G1C2J6"/>
<dbReference type="Pfam" id="PF02604">
    <property type="entry name" value="PhdYeFM_antitox"/>
    <property type="match status" value="1"/>
</dbReference>
<dbReference type="Gene3D" id="1.10.1220.170">
    <property type="match status" value="1"/>
</dbReference>
<comment type="function">
    <text evidence="2">Antitoxin component of a type II toxin-antitoxin (TA) system.</text>
</comment>
<dbReference type="SUPFAM" id="SSF143120">
    <property type="entry name" value="YefM-like"/>
    <property type="match status" value="1"/>
</dbReference>
<accession>A0A0G1C2J6</accession>
<reference evidence="3 4" key="1">
    <citation type="journal article" date="2015" name="Nature">
        <title>rRNA introns, odd ribosomes, and small enigmatic genomes across a large radiation of phyla.</title>
        <authorList>
            <person name="Brown C.T."/>
            <person name="Hug L.A."/>
            <person name="Thomas B.C."/>
            <person name="Sharon I."/>
            <person name="Castelle C.J."/>
            <person name="Singh A."/>
            <person name="Wilkins M.J."/>
            <person name="Williams K.H."/>
            <person name="Banfield J.F."/>
        </authorList>
    </citation>
    <scope>NUCLEOTIDE SEQUENCE [LARGE SCALE GENOMIC DNA]</scope>
</reference>
<dbReference type="Gene3D" id="3.40.1620.10">
    <property type="entry name" value="YefM-like domain"/>
    <property type="match status" value="1"/>
</dbReference>
<organism evidence="3 4">
    <name type="scientific">Candidatus Beckwithbacteria bacterium GW2011_GWA2_43_10</name>
    <dbReference type="NCBI Taxonomy" id="1618369"/>
    <lineage>
        <taxon>Bacteria</taxon>
        <taxon>Candidatus Beckwithiibacteriota</taxon>
    </lineage>
</organism>
<comment type="caution">
    <text evidence="3">The sequence shown here is derived from an EMBL/GenBank/DDBJ whole genome shotgun (WGS) entry which is preliminary data.</text>
</comment>
<dbReference type="InterPro" id="IPR036165">
    <property type="entry name" value="YefM-like_sf"/>
</dbReference>
<proteinExistence type="inferred from homology"/>
<evidence type="ECO:0000313" key="4">
    <source>
        <dbReference type="Proteomes" id="UP000034213"/>
    </source>
</evidence>
<dbReference type="InterPro" id="IPR006442">
    <property type="entry name" value="Antitoxin_Phd/YefM"/>
</dbReference>
<comment type="similarity">
    <text evidence="1 2">Belongs to the phD/YefM antitoxin family.</text>
</comment>